<keyword evidence="3" id="KW-0067">ATP-binding</keyword>
<organism evidence="4 5">
    <name type="scientific">Selenomonas flueggei ATCC 43531</name>
    <dbReference type="NCBI Taxonomy" id="638302"/>
    <lineage>
        <taxon>Bacteria</taxon>
        <taxon>Bacillati</taxon>
        <taxon>Bacillota</taxon>
        <taxon>Negativicutes</taxon>
        <taxon>Selenomonadales</taxon>
        <taxon>Selenomonadaceae</taxon>
        <taxon>Selenomonas</taxon>
    </lineage>
</organism>
<evidence type="ECO:0000313" key="4">
    <source>
        <dbReference type="EMBL" id="EEQ48687.1"/>
    </source>
</evidence>
<evidence type="ECO:0000256" key="1">
    <source>
        <dbReference type="ARBA" id="ARBA00022723"/>
    </source>
</evidence>
<dbReference type="GO" id="GO:0016491">
    <property type="term" value="F:oxidoreductase activity"/>
    <property type="evidence" value="ECO:0007669"/>
    <property type="project" value="InterPro"/>
</dbReference>
<gene>
    <name evidence="4" type="ORF">HMPREF0908_0969</name>
</gene>
<dbReference type="Pfam" id="PF00142">
    <property type="entry name" value="Fer4_NifH"/>
    <property type="match status" value="1"/>
</dbReference>
<evidence type="ECO:0000256" key="3">
    <source>
        <dbReference type="ARBA" id="ARBA00022840"/>
    </source>
</evidence>
<accession>C4V375</accession>
<keyword evidence="2" id="KW-0547">Nucleotide-binding</keyword>
<comment type="caution">
    <text evidence="4">The sequence shown here is derived from an EMBL/GenBank/DDBJ whole genome shotgun (WGS) entry which is preliminary data.</text>
</comment>
<keyword evidence="5" id="KW-1185">Reference proteome</keyword>
<keyword evidence="1" id="KW-0479">Metal-binding</keyword>
<sequence length="93" mass="11005">MFCKTVEHYIDGQMAQNAQNFSCHCGILYEETVRRDKFEKIAFWQTYGIYAPDFAQVQGYRKLAEDIDRNEQFSVPTPMTFEKLENMVEQYGD</sequence>
<dbReference type="HOGENOM" id="CLU_2397925_0_0_9"/>
<dbReference type="AlphaFoldDB" id="C4V375"/>
<reference evidence="4 5" key="1">
    <citation type="submission" date="2009-04" db="EMBL/GenBank/DDBJ databases">
        <authorList>
            <person name="Qin X."/>
            <person name="Bachman B."/>
            <person name="Battles P."/>
            <person name="Bell A."/>
            <person name="Bess C."/>
            <person name="Bickham C."/>
            <person name="Chaboub L."/>
            <person name="Chen D."/>
            <person name="Coyle M."/>
            <person name="Deiros D.R."/>
            <person name="Dinh H."/>
            <person name="Forbes L."/>
            <person name="Fowler G."/>
            <person name="Francisco L."/>
            <person name="Fu Q."/>
            <person name="Gubbala S."/>
            <person name="Hale W."/>
            <person name="Han Y."/>
            <person name="Hemphill L."/>
            <person name="Highlander S.K."/>
            <person name="Hirani K."/>
            <person name="Hogues M."/>
            <person name="Jackson L."/>
            <person name="Jakkamsetti A."/>
            <person name="Javaid M."/>
            <person name="Jiang H."/>
            <person name="Korchina V."/>
            <person name="Kovar C."/>
            <person name="Lara F."/>
            <person name="Lee S."/>
            <person name="Mata R."/>
            <person name="Mathew T."/>
            <person name="Moen C."/>
            <person name="Morales K."/>
            <person name="Munidasa M."/>
            <person name="Nazareth L."/>
            <person name="Ngo R."/>
            <person name="Nguyen L."/>
            <person name="Okwuonu G."/>
            <person name="Ongeri F."/>
            <person name="Patil S."/>
            <person name="Petrosino J."/>
            <person name="Pham C."/>
            <person name="Pham P."/>
            <person name="Pu L.-L."/>
            <person name="Puazo M."/>
            <person name="Raj R."/>
            <person name="Reid J."/>
            <person name="Rouhana J."/>
            <person name="Saada N."/>
            <person name="Shang Y."/>
            <person name="Simmons D."/>
            <person name="Thornton R."/>
            <person name="Warren J."/>
            <person name="Weissenberger G."/>
            <person name="Zhang J."/>
            <person name="Zhang L."/>
            <person name="Zhou C."/>
            <person name="Zhu D."/>
            <person name="Muzny D."/>
            <person name="Worley K."/>
            <person name="Gibbs R."/>
        </authorList>
    </citation>
    <scope>NUCLEOTIDE SEQUENCE [LARGE SCALE GENOMIC DNA]</scope>
    <source>
        <strain evidence="4 5">ATCC 43531</strain>
    </source>
</reference>
<proteinExistence type="predicted"/>
<dbReference type="GO" id="GO:0046872">
    <property type="term" value="F:metal ion binding"/>
    <property type="evidence" value="ECO:0007669"/>
    <property type="project" value="UniProtKB-KW"/>
</dbReference>
<evidence type="ECO:0000313" key="5">
    <source>
        <dbReference type="Proteomes" id="UP000005309"/>
    </source>
</evidence>
<dbReference type="EMBL" id="ACLA01000013">
    <property type="protein sequence ID" value="EEQ48687.1"/>
    <property type="molecule type" value="Genomic_DNA"/>
</dbReference>
<dbReference type="Proteomes" id="UP000005309">
    <property type="component" value="Unassembled WGS sequence"/>
</dbReference>
<name>C4V375_9FIRM</name>
<protein>
    <submittedName>
        <fullName evidence="4">Uncharacterized protein</fullName>
    </submittedName>
</protein>
<dbReference type="InterPro" id="IPR000392">
    <property type="entry name" value="NifH/frxC"/>
</dbReference>
<evidence type="ECO:0000256" key="2">
    <source>
        <dbReference type="ARBA" id="ARBA00022741"/>
    </source>
</evidence>
<dbReference type="GO" id="GO:0005524">
    <property type="term" value="F:ATP binding"/>
    <property type="evidence" value="ECO:0007669"/>
    <property type="project" value="UniProtKB-KW"/>
</dbReference>
<dbReference type="STRING" id="638302.HMPREF0908_0969"/>